<dbReference type="Proteomes" id="UP000288716">
    <property type="component" value="Unassembled WGS sequence"/>
</dbReference>
<dbReference type="InterPro" id="IPR032675">
    <property type="entry name" value="LRR_dom_sf"/>
</dbReference>
<comment type="caution">
    <text evidence="1">The sequence shown here is derived from an EMBL/GenBank/DDBJ whole genome shotgun (WGS) entry which is preliminary data.</text>
</comment>
<dbReference type="EMBL" id="NCKV01019490">
    <property type="protein sequence ID" value="RWS20180.1"/>
    <property type="molecule type" value="Genomic_DNA"/>
</dbReference>
<protein>
    <submittedName>
        <fullName evidence="1">Uncharacterized protein</fullName>
    </submittedName>
</protein>
<evidence type="ECO:0000313" key="1">
    <source>
        <dbReference type="EMBL" id="RWS20180.1"/>
    </source>
</evidence>
<evidence type="ECO:0000313" key="2">
    <source>
        <dbReference type="Proteomes" id="UP000288716"/>
    </source>
</evidence>
<proteinExistence type="predicted"/>
<sequence>MQIFSDAQSISIKGSKSPASLLEFMRLTRQIMRRITSIVMYDRNYCNDTCLFIPNLFPNLVYLALIRTHINAKNASKLLQKLPKLEKIDFRFPQTKLNYLKHIGSNIEDITFRVPRFEDFDSMSPAGSVRYVRVITRLVTGFALVQLLHSMPNVQKMVVATDSFCNFPDFTSFYHLSKLSTLCFNCSVVDEFDKNARMPSVKSLKLFDEQLTNNISFEEVLEIFPNVEILKFPNGEMLFNSTEAISSISRIQVKRIKLKFEFKTKKSLMIKIDNEMRNELIEVLTAITHPKQIKVKVTFHKKLEKEYRESVCAMRAVEQAKNGKQDMNCRMILCSLK</sequence>
<gene>
    <name evidence="1" type="ORF">B4U80_14314</name>
</gene>
<reference evidence="1 2" key="1">
    <citation type="journal article" date="2018" name="Gigascience">
        <title>Genomes of trombidid mites reveal novel predicted allergens and laterally-transferred genes associated with secondary metabolism.</title>
        <authorList>
            <person name="Dong X."/>
            <person name="Chaisiri K."/>
            <person name="Xia D."/>
            <person name="Armstrong S.D."/>
            <person name="Fang Y."/>
            <person name="Donnelly M.J."/>
            <person name="Kadowaki T."/>
            <person name="McGarry J.W."/>
            <person name="Darby A.C."/>
            <person name="Makepeace B.L."/>
        </authorList>
    </citation>
    <scope>NUCLEOTIDE SEQUENCE [LARGE SCALE GENOMIC DNA]</scope>
    <source>
        <strain evidence="1">UoL-UT</strain>
    </source>
</reference>
<organism evidence="1 2">
    <name type="scientific">Leptotrombidium deliense</name>
    <dbReference type="NCBI Taxonomy" id="299467"/>
    <lineage>
        <taxon>Eukaryota</taxon>
        <taxon>Metazoa</taxon>
        <taxon>Ecdysozoa</taxon>
        <taxon>Arthropoda</taxon>
        <taxon>Chelicerata</taxon>
        <taxon>Arachnida</taxon>
        <taxon>Acari</taxon>
        <taxon>Acariformes</taxon>
        <taxon>Trombidiformes</taxon>
        <taxon>Prostigmata</taxon>
        <taxon>Anystina</taxon>
        <taxon>Parasitengona</taxon>
        <taxon>Trombiculoidea</taxon>
        <taxon>Trombiculidae</taxon>
        <taxon>Leptotrombidium</taxon>
    </lineage>
</organism>
<name>A0A443RY37_9ACAR</name>
<dbReference type="Gene3D" id="3.80.10.10">
    <property type="entry name" value="Ribonuclease Inhibitor"/>
    <property type="match status" value="1"/>
</dbReference>
<dbReference type="SUPFAM" id="SSF52058">
    <property type="entry name" value="L domain-like"/>
    <property type="match status" value="1"/>
</dbReference>
<keyword evidence="2" id="KW-1185">Reference proteome</keyword>
<accession>A0A443RY37</accession>
<dbReference type="AlphaFoldDB" id="A0A443RY37"/>
<dbReference type="VEuPathDB" id="VectorBase:LDEU011860"/>